<dbReference type="PANTHER" id="PTHR48100:SF1">
    <property type="entry name" value="HISTIDINE PHOSPHATASE FAMILY PROTEIN-RELATED"/>
    <property type="match status" value="1"/>
</dbReference>
<gene>
    <name evidence="3" type="ORF">SAMN05192551_10678</name>
</gene>
<reference evidence="4" key="1">
    <citation type="submission" date="2016-10" db="EMBL/GenBank/DDBJ databases">
        <authorList>
            <person name="Varghese N."/>
            <person name="Submissions S."/>
        </authorList>
    </citation>
    <scope>NUCLEOTIDE SEQUENCE [LARGE SCALE GENOMIC DNA]</scope>
    <source>
        <strain evidence="4">Z-7934</strain>
    </source>
</reference>
<dbReference type="Pfam" id="PF00300">
    <property type="entry name" value="His_Phos_1"/>
    <property type="match status" value="1"/>
</dbReference>
<dbReference type="OrthoDB" id="9781415at2"/>
<evidence type="ECO:0000313" key="4">
    <source>
        <dbReference type="Proteomes" id="UP000199287"/>
    </source>
</evidence>
<dbReference type="SMART" id="SM00855">
    <property type="entry name" value="PGAM"/>
    <property type="match status" value="1"/>
</dbReference>
<feature type="active site" description="Proton donor/acceptor" evidence="1">
    <location>
        <position position="82"/>
    </location>
</feature>
<dbReference type="PIRSF" id="PIRSF000709">
    <property type="entry name" value="6PFK_2-Ptase"/>
    <property type="match status" value="1"/>
</dbReference>
<dbReference type="GO" id="GO:0005737">
    <property type="term" value="C:cytoplasm"/>
    <property type="evidence" value="ECO:0007669"/>
    <property type="project" value="TreeGrafter"/>
</dbReference>
<evidence type="ECO:0000313" key="3">
    <source>
        <dbReference type="EMBL" id="SFI08462.1"/>
    </source>
</evidence>
<keyword evidence="4" id="KW-1185">Reference proteome</keyword>
<evidence type="ECO:0000256" key="2">
    <source>
        <dbReference type="PIRSR" id="PIRSR613078-2"/>
    </source>
</evidence>
<accession>A0A1I3FBD6</accession>
<feature type="active site" description="Tele-phosphohistidine intermediate" evidence="1">
    <location>
        <position position="9"/>
    </location>
</feature>
<dbReference type="Gene3D" id="3.40.50.1240">
    <property type="entry name" value="Phosphoglycerate mutase-like"/>
    <property type="match status" value="1"/>
</dbReference>
<proteinExistence type="predicted"/>
<sequence length="205" mass="23779">MTRIYLVRHGKTQWNMEKRFQGSRDSPLTEEGIAEISKLAKKMEDKPLKAVYSSTRQRAFLTANQIAKPHHLKVNLNEGLGEINLGSWEGKTHEEIQREDPVGYHHFLHKPHCFKPERGNEPLEKVQERSVQALRDIVKEHQNSCVLVVTHAITLRLLLLYYEKRPLEDLWDVAKVRQTSVTELAYLENGVEILRKADISHLTTE</sequence>
<dbReference type="AlphaFoldDB" id="A0A1I3FBD6"/>
<dbReference type="InterPro" id="IPR013078">
    <property type="entry name" value="His_Pase_superF_clade-1"/>
</dbReference>
<dbReference type="RefSeq" id="WP_093372419.1">
    <property type="nucleotide sequence ID" value="NZ_FOQA01000006.1"/>
</dbReference>
<dbReference type="Proteomes" id="UP000199287">
    <property type="component" value="Unassembled WGS sequence"/>
</dbReference>
<name>A0A1I3FBD6_9FIRM</name>
<evidence type="ECO:0000256" key="1">
    <source>
        <dbReference type="PIRSR" id="PIRSR613078-1"/>
    </source>
</evidence>
<dbReference type="InterPro" id="IPR029033">
    <property type="entry name" value="His_PPase_superfam"/>
</dbReference>
<dbReference type="STRING" id="69895.SAMN05192551_10678"/>
<feature type="binding site" evidence="2">
    <location>
        <begin position="8"/>
        <end position="15"/>
    </location>
    <ligand>
        <name>substrate</name>
    </ligand>
</feature>
<dbReference type="PANTHER" id="PTHR48100">
    <property type="entry name" value="BROAD-SPECIFICITY PHOSPHATASE YOR283W-RELATED"/>
    <property type="match status" value="1"/>
</dbReference>
<dbReference type="SUPFAM" id="SSF53254">
    <property type="entry name" value="Phosphoglycerate mutase-like"/>
    <property type="match status" value="1"/>
</dbReference>
<feature type="binding site" evidence="2">
    <location>
        <position position="58"/>
    </location>
    <ligand>
        <name>substrate</name>
    </ligand>
</feature>
<dbReference type="EMBL" id="FOQA01000006">
    <property type="protein sequence ID" value="SFI08462.1"/>
    <property type="molecule type" value="Genomic_DNA"/>
</dbReference>
<organism evidence="3 4">
    <name type="scientific">Tindallia magadiensis</name>
    <dbReference type="NCBI Taxonomy" id="69895"/>
    <lineage>
        <taxon>Bacteria</taxon>
        <taxon>Bacillati</taxon>
        <taxon>Bacillota</taxon>
        <taxon>Clostridia</taxon>
        <taxon>Peptostreptococcales</taxon>
        <taxon>Tindalliaceae</taxon>
        <taxon>Tindallia</taxon>
    </lineage>
</organism>
<dbReference type="GO" id="GO:0016791">
    <property type="term" value="F:phosphatase activity"/>
    <property type="evidence" value="ECO:0007669"/>
    <property type="project" value="TreeGrafter"/>
</dbReference>
<dbReference type="CDD" id="cd07067">
    <property type="entry name" value="HP_PGM_like"/>
    <property type="match status" value="1"/>
</dbReference>
<dbReference type="InterPro" id="IPR050275">
    <property type="entry name" value="PGM_Phosphatase"/>
</dbReference>
<protein>
    <submittedName>
        <fullName evidence="3">Phosphoglycerate mutase</fullName>
    </submittedName>
</protein>